<dbReference type="EnsemblMetazoa" id="HelroT181973">
    <property type="protein sequence ID" value="HelroP181973"/>
    <property type="gene ID" value="HelroG181973"/>
</dbReference>
<dbReference type="KEGG" id="hro:HELRODRAFT_181973"/>
<dbReference type="GeneID" id="20208297"/>
<dbReference type="Proteomes" id="UP000015101">
    <property type="component" value="Unassembled WGS sequence"/>
</dbReference>
<organism evidence="2 3">
    <name type="scientific">Helobdella robusta</name>
    <name type="common">Californian leech</name>
    <dbReference type="NCBI Taxonomy" id="6412"/>
    <lineage>
        <taxon>Eukaryota</taxon>
        <taxon>Metazoa</taxon>
        <taxon>Spiralia</taxon>
        <taxon>Lophotrochozoa</taxon>
        <taxon>Annelida</taxon>
        <taxon>Clitellata</taxon>
        <taxon>Hirudinea</taxon>
        <taxon>Rhynchobdellida</taxon>
        <taxon>Glossiphoniidae</taxon>
        <taxon>Helobdella</taxon>
    </lineage>
</organism>
<reference evidence="2" key="3">
    <citation type="submission" date="2015-06" db="UniProtKB">
        <authorList>
            <consortium name="EnsemblMetazoa"/>
        </authorList>
    </citation>
    <scope>IDENTIFICATION</scope>
</reference>
<reference evidence="3" key="1">
    <citation type="submission" date="2012-12" db="EMBL/GenBank/DDBJ databases">
        <authorList>
            <person name="Hellsten U."/>
            <person name="Grimwood J."/>
            <person name="Chapman J.A."/>
            <person name="Shapiro H."/>
            <person name="Aerts A."/>
            <person name="Otillar R.P."/>
            <person name="Terry A.Y."/>
            <person name="Boore J.L."/>
            <person name="Simakov O."/>
            <person name="Marletaz F."/>
            <person name="Cho S.-J."/>
            <person name="Edsinger-Gonzales E."/>
            <person name="Havlak P."/>
            <person name="Kuo D.-H."/>
            <person name="Larsson T."/>
            <person name="Lv J."/>
            <person name="Arendt D."/>
            <person name="Savage R."/>
            <person name="Osoegawa K."/>
            <person name="de Jong P."/>
            <person name="Lindberg D.R."/>
            <person name="Seaver E.C."/>
            <person name="Weisblat D.A."/>
            <person name="Putnam N.H."/>
            <person name="Grigoriev I.V."/>
            <person name="Rokhsar D.S."/>
        </authorList>
    </citation>
    <scope>NUCLEOTIDE SEQUENCE</scope>
</reference>
<dbReference type="RefSeq" id="XP_009029992.1">
    <property type="nucleotide sequence ID" value="XM_009031744.1"/>
</dbReference>
<evidence type="ECO:0000313" key="1">
    <source>
        <dbReference type="EMBL" id="ESN91918.1"/>
    </source>
</evidence>
<dbReference type="CTD" id="20208297"/>
<proteinExistence type="predicted"/>
<dbReference type="EMBL" id="AMQM01007898">
    <property type="status" value="NOT_ANNOTATED_CDS"/>
    <property type="molecule type" value="Genomic_DNA"/>
</dbReference>
<keyword evidence="3" id="KW-1185">Reference proteome</keyword>
<evidence type="ECO:0000313" key="3">
    <source>
        <dbReference type="Proteomes" id="UP000015101"/>
    </source>
</evidence>
<sequence>MKYTTCDIDPFQKCSSDNHSFGLLITARSLLELSVGVLQIHFHLKLFPNVNQMFKIPNTDNVDVISSGCTSDVFTNFNGTSFSPAKTNINFEKTNTNKTEYHRKIRLEIIEIATSCLMTPVEKDSECMTSIQLLLISGVYNWKIATRHP</sequence>
<protein>
    <submittedName>
        <fullName evidence="1 2">Uncharacterized protein</fullName>
    </submittedName>
</protein>
<dbReference type="AlphaFoldDB" id="T1FHJ8"/>
<dbReference type="EMBL" id="KB097687">
    <property type="protein sequence ID" value="ESN91918.1"/>
    <property type="molecule type" value="Genomic_DNA"/>
</dbReference>
<gene>
    <name evidence="2" type="primary">20208297</name>
    <name evidence="1" type="ORF">HELRODRAFT_181973</name>
</gene>
<dbReference type="HOGENOM" id="CLU_1751713_0_0_1"/>
<accession>T1FHJ8</accession>
<dbReference type="InParanoid" id="T1FHJ8"/>
<name>T1FHJ8_HELRO</name>
<evidence type="ECO:0000313" key="2">
    <source>
        <dbReference type="EnsemblMetazoa" id="HelroP181973"/>
    </source>
</evidence>
<reference evidence="1 3" key="2">
    <citation type="journal article" date="2013" name="Nature">
        <title>Insights into bilaterian evolution from three spiralian genomes.</title>
        <authorList>
            <person name="Simakov O."/>
            <person name="Marletaz F."/>
            <person name="Cho S.J."/>
            <person name="Edsinger-Gonzales E."/>
            <person name="Havlak P."/>
            <person name="Hellsten U."/>
            <person name="Kuo D.H."/>
            <person name="Larsson T."/>
            <person name="Lv J."/>
            <person name="Arendt D."/>
            <person name="Savage R."/>
            <person name="Osoegawa K."/>
            <person name="de Jong P."/>
            <person name="Grimwood J."/>
            <person name="Chapman J.A."/>
            <person name="Shapiro H."/>
            <person name="Aerts A."/>
            <person name="Otillar R.P."/>
            <person name="Terry A.Y."/>
            <person name="Boore J.L."/>
            <person name="Grigoriev I.V."/>
            <person name="Lindberg D.R."/>
            <person name="Seaver E.C."/>
            <person name="Weisblat D.A."/>
            <person name="Putnam N.H."/>
            <person name="Rokhsar D.S."/>
        </authorList>
    </citation>
    <scope>NUCLEOTIDE SEQUENCE</scope>
</reference>